<organism evidence="6 7">
    <name type="scientific">Holdemania filiformis</name>
    <dbReference type="NCBI Taxonomy" id="61171"/>
    <lineage>
        <taxon>Bacteria</taxon>
        <taxon>Bacillati</taxon>
        <taxon>Bacillota</taxon>
        <taxon>Erysipelotrichia</taxon>
        <taxon>Erysipelotrichales</taxon>
        <taxon>Erysipelotrichaceae</taxon>
        <taxon>Holdemania</taxon>
    </lineage>
</organism>
<gene>
    <name evidence="6" type="ORF">DWY25_16405</name>
</gene>
<feature type="region of interest" description="Disordered" evidence="4">
    <location>
        <begin position="495"/>
        <end position="563"/>
    </location>
</feature>
<evidence type="ECO:0000313" key="6">
    <source>
        <dbReference type="EMBL" id="RGR68035.1"/>
    </source>
</evidence>
<protein>
    <submittedName>
        <fullName evidence="6">HlyD family efflux transporter periplasmic adaptor subunit</fullName>
    </submittedName>
</protein>
<comment type="subcellular location">
    <subcellularLocation>
        <location evidence="1">Cell envelope</location>
    </subcellularLocation>
</comment>
<feature type="coiled-coil region" evidence="3">
    <location>
        <begin position="233"/>
        <end position="260"/>
    </location>
</feature>
<reference evidence="6 7" key="1">
    <citation type="submission" date="2018-08" db="EMBL/GenBank/DDBJ databases">
        <title>A genome reference for cultivated species of the human gut microbiota.</title>
        <authorList>
            <person name="Zou Y."/>
            <person name="Xue W."/>
            <person name="Luo G."/>
        </authorList>
    </citation>
    <scope>NUCLEOTIDE SEQUENCE [LARGE SCALE GENOMIC DNA]</scope>
    <source>
        <strain evidence="6 7">AF24-29</strain>
    </source>
</reference>
<dbReference type="AlphaFoldDB" id="A0A412FIP3"/>
<dbReference type="InterPro" id="IPR050465">
    <property type="entry name" value="UPF0194_transport"/>
</dbReference>
<keyword evidence="5" id="KW-0472">Membrane</keyword>
<keyword evidence="5" id="KW-0812">Transmembrane</keyword>
<dbReference type="EMBL" id="QRUP01000029">
    <property type="protein sequence ID" value="RGR68035.1"/>
    <property type="molecule type" value="Genomic_DNA"/>
</dbReference>
<evidence type="ECO:0000256" key="5">
    <source>
        <dbReference type="SAM" id="Phobius"/>
    </source>
</evidence>
<evidence type="ECO:0000256" key="4">
    <source>
        <dbReference type="SAM" id="MobiDB-lite"/>
    </source>
</evidence>
<comment type="caution">
    <text evidence="6">The sequence shown here is derived from an EMBL/GenBank/DDBJ whole genome shotgun (WGS) entry which is preliminary data.</text>
</comment>
<feature type="transmembrane region" description="Helical" evidence="5">
    <location>
        <begin position="24"/>
        <end position="41"/>
    </location>
</feature>
<dbReference type="Proteomes" id="UP000284178">
    <property type="component" value="Unassembled WGS sequence"/>
</dbReference>
<accession>A0A412FIP3</accession>
<evidence type="ECO:0000256" key="1">
    <source>
        <dbReference type="ARBA" id="ARBA00004196"/>
    </source>
</evidence>
<evidence type="ECO:0000256" key="3">
    <source>
        <dbReference type="SAM" id="Coils"/>
    </source>
</evidence>
<dbReference type="GO" id="GO:0030313">
    <property type="term" value="C:cell envelope"/>
    <property type="evidence" value="ECO:0007669"/>
    <property type="project" value="UniProtKB-SubCell"/>
</dbReference>
<dbReference type="Gene3D" id="1.10.287.470">
    <property type="entry name" value="Helix hairpin bin"/>
    <property type="match status" value="1"/>
</dbReference>
<keyword evidence="2 3" id="KW-0175">Coiled coil</keyword>
<evidence type="ECO:0000313" key="7">
    <source>
        <dbReference type="Proteomes" id="UP000284178"/>
    </source>
</evidence>
<feature type="compositionally biased region" description="Polar residues" evidence="4">
    <location>
        <begin position="508"/>
        <end position="523"/>
    </location>
</feature>
<name>A0A412FIP3_9FIRM</name>
<dbReference type="PANTHER" id="PTHR32347:SF14">
    <property type="entry name" value="EFFLUX SYSTEM COMPONENT YKNX-RELATED"/>
    <property type="match status" value="1"/>
</dbReference>
<dbReference type="PANTHER" id="PTHR32347">
    <property type="entry name" value="EFFLUX SYSTEM COMPONENT YKNX-RELATED"/>
    <property type="match status" value="1"/>
</dbReference>
<keyword evidence="5" id="KW-1133">Transmembrane helix</keyword>
<feature type="compositionally biased region" description="Gly residues" evidence="4">
    <location>
        <begin position="544"/>
        <end position="563"/>
    </location>
</feature>
<dbReference type="Gene3D" id="2.40.50.100">
    <property type="match status" value="1"/>
</dbReference>
<sequence length="563" mass="58935">MESERDEMKFQFSLKSLRWTRKKTVILAVGVCLAGVGSFYFSRQGTTRKNTTQASFIRTTVLKKTTLNNSISLTGTVESASVSNVTTNQSLAVKSIPVQVGDWVEAGDIICVLDTDEIDKNIEKTLESLQENIDNAKDSLASAEENLTWAQSDADSAWNAMAEKESAMNSAKTAYESARSSVDAFQANVDQAQAAYQSAVEAENQALSALNSAISDGTCTGLEDTACAAGSAYDAARQASADAKSKADSAQQDLKSAQAAMNYDTLAAAYNTAQSVYNAALTAWNTARNNRDSWQTKVEDAKEAVTKASSSDTLDDLYEKKENCTLTAETAGKVTAINVTVGSMATNNTTIATIQDTDALKITVTIPEYEIQNVELGMTAKITTDATEGEIEGTLTQISPVASSQNGGFSAEVTVTTPNSGLYVGINATVEIIQSTVDNVFVVPIDAVGTNDAGESIVFVKESGSGSDAVFKEVVVTTGEENDYYVEISSTQLSEGMEVRSSADPEQAQVNGSESGEQVQMNGGMQIDMGGAMPSGEMPAGQMPSGGPGGNGGGAPGGRGGNG</sequence>
<dbReference type="Gene3D" id="2.40.30.170">
    <property type="match status" value="1"/>
</dbReference>
<proteinExistence type="predicted"/>
<keyword evidence="7" id="KW-1185">Reference proteome</keyword>
<evidence type="ECO:0000256" key="2">
    <source>
        <dbReference type="ARBA" id="ARBA00023054"/>
    </source>
</evidence>
<dbReference type="Gene3D" id="2.40.420.20">
    <property type="match status" value="1"/>
</dbReference>
<feature type="coiled-coil region" evidence="3">
    <location>
        <begin position="119"/>
        <end position="202"/>
    </location>
</feature>